<dbReference type="AlphaFoldDB" id="A0A4D9E3S8"/>
<name>A0A4D9E3S8_9SAUR</name>
<proteinExistence type="predicted"/>
<sequence length="133" mass="14288">MAEGFWGAGPLRRREGGTLGSPALSPGSGSCRGHGGRKAEVERDGDPGGQEEEEETPPPPGTGSRHFYGWVQGTASQRVTSDSWSQGRNPGDLSNGQWISLRVLVKAACEASTSVSFPRELWGERGVRWHLWG</sequence>
<evidence type="ECO:0000313" key="2">
    <source>
        <dbReference type="EMBL" id="TFK02908.1"/>
    </source>
</evidence>
<evidence type="ECO:0000256" key="1">
    <source>
        <dbReference type="SAM" id="MobiDB-lite"/>
    </source>
</evidence>
<organism evidence="2 3">
    <name type="scientific">Platysternon megacephalum</name>
    <name type="common">big-headed turtle</name>
    <dbReference type="NCBI Taxonomy" id="55544"/>
    <lineage>
        <taxon>Eukaryota</taxon>
        <taxon>Metazoa</taxon>
        <taxon>Chordata</taxon>
        <taxon>Craniata</taxon>
        <taxon>Vertebrata</taxon>
        <taxon>Euteleostomi</taxon>
        <taxon>Archelosauria</taxon>
        <taxon>Testudinata</taxon>
        <taxon>Testudines</taxon>
        <taxon>Cryptodira</taxon>
        <taxon>Durocryptodira</taxon>
        <taxon>Testudinoidea</taxon>
        <taxon>Platysternidae</taxon>
        <taxon>Platysternon</taxon>
    </lineage>
</organism>
<dbReference type="EMBL" id="QXTE01000170">
    <property type="protein sequence ID" value="TFK02908.1"/>
    <property type="molecule type" value="Genomic_DNA"/>
</dbReference>
<accession>A0A4D9E3S8</accession>
<reference evidence="2 3" key="1">
    <citation type="submission" date="2019-04" db="EMBL/GenBank/DDBJ databases">
        <title>Draft genome of the big-headed turtle Platysternon megacephalum.</title>
        <authorList>
            <person name="Gong S."/>
        </authorList>
    </citation>
    <scope>NUCLEOTIDE SEQUENCE [LARGE SCALE GENOMIC DNA]</scope>
    <source>
        <strain evidence="2">DO16091913</strain>
        <tissue evidence="2">Muscle</tissue>
    </source>
</reference>
<feature type="compositionally biased region" description="Polar residues" evidence="1">
    <location>
        <begin position="73"/>
        <end position="92"/>
    </location>
</feature>
<feature type="compositionally biased region" description="Basic and acidic residues" evidence="1">
    <location>
        <begin position="37"/>
        <end position="46"/>
    </location>
</feature>
<dbReference type="Proteomes" id="UP000297703">
    <property type="component" value="Unassembled WGS sequence"/>
</dbReference>
<comment type="caution">
    <text evidence="2">The sequence shown here is derived from an EMBL/GenBank/DDBJ whole genome shotgun (WGS) entry which is preliminary data.</text>
</comment>
<evidence type="ECO:0000313" key="3">
    <source>
        <dbReference type="Proteomes" id="UP000297703"/>
    </source>
</evidence>
<keyword evidence="3" id="KW-1185">Reference proteome</keyword>
<reference evidence="2 3" key="2">
    <citation type="submission" date="2019-04" db="EMBL/GenBank/DDBJ databases">
        <title>The genome sequence of big-headed turtle.</title>
        <authorList>
            <person name="Gong S."/>
        </authorList>
    </citation>
    <scope>NUCLEOTIDE SEQUENCE [LARGE SCALE GENOMIC DNA]</scope>
    <source>
        <strain evidence="2">DO16091913</strain>
        <tissue evidence="2">Muscle</tissue>
    </source>
</reference>
<gene>
    <name evidence="2" type="ORF">DR999_PMT14635</name>
</gene>
<feature type="compositionally biased region" description="Low complexity" evidence="1">
    <location>
        <begin position="20"/>
        <end position="29"/>
    </location>
</feature>
<protein>
    <submittedName>
        <fullName evidence="2">FSD1-like protein</fullName>
    </submittedName>
</protein>
<feature type="region of interest" description="Disordered" evidence="1">
    <location>
        <begin position="1"/>
        <end position="92"/>
    </location>
</feature>